<dbReference type="InterPro" id="IPR003439">
    <property type="entry name" value="ABC_transporter-like_ATP-bd"/>
</dbReference>
<feature type="region of interest" description="Disordered" evidence="11">
    <location>
        <begin position="1"/>
        <end position="22"/>
    </location>
</feature>
<keyword evidence="7 15" id="KW-0067">ATP-binding</keyword>
<feature type="transmembrane region" description="Helical" evidence="12">
    <location>
        <begin position="301"/>
        <end position="319"/>
    </location>
</feature>
<evidence type="ECO:0000313" key="15">
    <source>
        <dbReference type="EMBL" id="GES21795.1"/>
    </source>
</evidence>
<reference evidence="15 16" key="1">
    <citation type="submission" date="2019-10" db="EMBL/GenBank/DDBJ databases">
        <title>Whole genome shotgun sequence of Acrocarpospora pleiomorpha NBRC 16267.</title>
        <authorList>
            <person name="Ichikawa N."/>
            <person name="Kimura A."/>
            <person name="Kitahashi Y."/>
            <person name="Komaki H."/>
            <person name="Oguchi A."/>
        </authorList>
    </citation>
    <scope>NUCLEOTIDE SEQUENCE [LARGE SCALE GENOMIC DNA]</scope>
    <source>
        <strain evidence="15 16">NBRC 16267</strain>
    </source>
</reference>
<dbReference type="Pfam" id="PF00664">
    <property type="entry name" value="ABC_membrane"/>
    <property type="match status" value="1"/>
</dbReference>
<evidence type="ECO:0000256" key="11">
    <source>
        <dbReference type="SAM" id="MobiDB-lite"/>
    </source>
</evidence>
<dbReference type="CDD" id="cd18551">
    <property type="entry name" value="ABC_6TM_LmrA_like"/>
    <property type="match status" value="1"/>
</dbReference>
<sequence>MGADSSGPGGQQAGRAQEVRRGAAVPEGRLSALAERASWRLLFDYLRPHRGTLALGAVLALIGSAAGLAMPLLAKSVIETFGTGRTMLGPVLLLCGAVLAGSIISAVGSFVLERMGEGIVFGARTRLVDRILRLRVAEVDRLKPGDLLSRVTADTTLLRAVCTDALVTAVGSVFMFAGAAVLMAVMDVVLLLITLGVVASVGLVNALILPRIRKASTLAQVALGEMGSALDRALQAFRTVKASGAEHREIEVVSAAARQARDRGVTASAWQSAAGVSAWMSVQLAFLAVLGVGGARVADGSMAIASLIAFLLYLFYLVAPIGQLVQSFTQLQNGLAAITRIREIEELPGEPTVAALRADGPPVGVTFEDVVFRYGDDRPIVHDGVSFEVRAGGLSALVGPSGAGKSTVFALLERFYSPQSGNITMSGRDIRDWDLAELRAAVGYVEQDAPVLDGTLRENLTFAAPDATEAEVRHSLARTKLDDLVARLPEGLETQVGHRGVLLSGGERQRVAIARALLRRPRLLLLDEATSQLDAVNELRLREVIAEVATDTTVLVIAHRLSTVTGADRIIVMESGRVRATGTHAELLADDDLYRELATTQFLATATP</sequence>
<dbReference type="SMART" id="SM00382">
    <property type="entry name" value="AAA"/>
    <property type="match status" value="1"/>
</dbReference>
<evidence type="ECO:0000259" key="14">
    <source>
        <dbReference type="PROSITE" id="PS50929"/>
    </source>
</evidence>
<feature type="transmembrane region" description="Helical" evidence="12">
    <location>
        <begin position="53"/>
        <end position="74"/>
    </location>
</feature>
<gene>
    <name evidence="15" type="ORF">Aple_046910</name>
</gene>
<protein>
    <submittedName>
        <fullName evidence="15">Putative ABC transporter ATP-binding protein</fullName>
    </submittedName>
</protein>
<evidence type="ECO:0000256" key="8">
    <source>
        <dbReference type="ARBA" id="ARBA00022989"/>
    </source>
</evidence>
<evidence type="ECO:0000256" key="10">
    <source>
        <dbReference type="ARBA" id="ARBA00023455"/>
    </source>
</evidence>
<evidence type="ECO:0000256" key="9">
    <source>
        <dbReference type="ARBA" id="ARBA00023136"/>
    </source>
</evidence>
<dbReference type="Gene3D" id="1.20.1560.10">
    <property type="entry name" value="ABC transporter type 1, transmembrane domain"/>
    <property type="match status" value="1"/>
</dbReference>
<dbReference type="InterPro" id="IPR039421">
    <property type="entry name" value="Type_1_exporter"/>
</dbReference>
<evidence type="ECO:0000256" key="2">
    <source>
        <dbReference type="ARBA" id="ARBA00022448"/>
    </source>
</evidence>
<dbReference type="InterPro" id="IPR011527">
    <property type="entry name" value="ABC1_TM_dom"/>
</dbReference>
<keyword evidence="16" id="KW-1185">Reference proteome</keyword>
<evidence type="ECO:0000259" key="13">
    <source>
        <dbReference type="PROSITE" id="PS50893"/>
    </source>
</evidence>
<keyword evidence="8 12" id="KW-1133">Transmembrane helix</keyword>
<name>A0A5M3XK55_9ACTN</name>
<feature type="domain" description="ABC transporter" evidence="13">
    <location>
        <begin position="365"/>
        <end position="600"/>
    </location>
</feature>
<dbReference type="InterPro" id="IPR036640">
    <property type="entry name" value="ABC1_TM_sf"/>
</dbReference>
<dbReference type="Gene3D" id="3.40.50.300">
    <property type="entry name" value="P-loop containing nucleotide triphosphate hydrolases"/>
    <property type="match status" value="1"/>
</dbReference>
<dbReference type="InterPro" id="IPR027417">
    <property type="entry name" value="P-loop_NTPase"/>
</dbReference>
<dbReference type="FunFam" id="3.40.50.300:FF:000221">
    <property type="entry name" value="Multidrug ABC transporter ATP-binding protein"/>
    <property type="match status" value="1"/>
</dbReference>
<keyword evidence="4" id="KW-0997">Cell inner membrane</keyword>
<dbReference type="GO" id="GO:0015421">
    <property type="term" value="F:ABC-type oligopeptide transporter activity"/>
    <property type="evidence" value="ECO:0007669"/>
    <property type="project" value="TreeGrafter"/>
</dbReference>
<organism evidence="15 16">
    <name type="scientific">Acrocarpospora pleiomorpha</name>
    <dbReference type="NCBI Taxonomy" id="90975"/>
    <lineage>
        <taxon>Bacteria</taxon>
        <taxon>Bacillati</taxon>
        <taxon>Actinomycetota</taxon>
        <taxon>Actinomycetes</taxon>
        <taxon>Streptosporangiales</taxon>
        <taxon>Streptosporangiaceae</taxon>
        <taxon>Acrocarpospora</taxon>
    </lineage>
</organism>
<dbReference type="GO" id="GO:0005524">
    <property type="term" value="F:ATP binding"/>
    <property type="evidence" value="ECO:0007669"/>
    <property type="project" value="UniProtKB-KW"/>
</dbReference>
<dbReference type="Pfam" id="PF00005">
    <property type="entry name" value="ABC_tran"/>
    <property type="match status" value="1"/>
</dbReference>
<dbReference type="PANTHER" id="PTHR43394:SF7">
    <property type="entry name" value="ABC TRANSPORTER B FAMILY MEMBER 28"/>
    <property type="match status" value="1"/>
</dbReference>
<comment type="subcellular location">
    <subcellularLocation>
        <location evidence="1">Cell inner membrane</location>
        <topology evidence="1">Multi-pass membrane protein</topology>
    </subcellularLocation>
</comment>
<evidence type="ECO:0000256" key="4">
    <source>
        <dbReference type="ARBA" id="ARBA00022519"/>
    </source>
</evidence>
<accession>A0A5M3XK55</accession>
<comment type="caution">
    <text evidence="15">The sequence shown here is derived from an EMBL/GenBank/DDBJ whole genome shotgun (WGS) entry which is preliminary data.</text>
</comment>
<comment type="similarity">
    <text evidence="10">Belongs to the ABC transporter superfamily. Siderophore-Fe(3+) uptake transporter (SIUT) (TC 3.A.1.21) family.</text>
</comment>
<evidence type="ECO:0000256" key="1">
    <source>
        <dbReference type="ARBA" id="ARBA00004429"/>
    </source>
</evidence>
<dbReference type="EMBL" id="BLAF01000026">
    <property type="protein sequence ID" value="GES21795.1"/>
    <property type="molecule type" value="Genomic_DNA"/>
</dbReference>
<proteinExistence type="inferred from homology"/>
<dbReference type="PROSITE" id="PS00211">
    <property type="entry name" value="ABC_TRANSPORTER_1"/>
    <property type="match status" value="1"/>
</dbReference>
<dbReference type="PROSITE" id="PS50893">
    <property type="entry name" value="ABC_TRANSPORTER_2"/>
    <property type="match status" value="1"/>
</dbReference>
<dbReference type="PROSITE" id="PS50929">
    <property type="entry name" value="ABC_TM1F"/>
    <property type="match status" value="1"/>
</dbReference>
<dbReference type="SUPFAM" id="SSF90123">
    <property type="entry name" value="ABC transporter transmembrane region"/>
    <property type="match status" value="1"/>
</dbReference>
<feature type="domain" description="ABC transmembrane type-1" evidence="14">
    <location>
        <begin position="54"/>
        <end position="333"/>
    </location>
</feature>
<evidence type="ECO:0000256" key="7">
    <source>
        <dbReference type="ARBA" id="ARBA00022840"/>
    </source>
</evidence>
<evidence type="ECO:0000256" key="5">
    <source>
        <dbReference type="ARBA" id="ARBA00022692"/>
    </source>
</evidence>
<dbReference type="AlphaFoldDB" id="A0A5M3XK55"/>
<evidence type="ECO:0000256" key="12">
    <source>
        <dbReference type="SAM" id="Phobius"/>
    </source>
</evidence>
<keyword evidence="2" id="KW-0813">Transport</keyword>
<dbReference type="GO" id="GO:0005886">
    <property type="term" value="C:plasma membrane"/>
    <property type="evidence" value="ECO:0007669"/>
    <property type="project" value="UniProtKB-SubCell"/>
</dbReference>
<feature type="transmembrane region" description="Helical" evidence="12">
    <location>
        <begin position="86"/>
        <end position="112"/>
    </location>
</feature>
<keyword evidence="5 12" id="KW-0812">Transmembrane</keyword>
<evidence type="ECO:0000313" key="16">
    <source>
        <dbReference type="Proteomes" id="UP000377595"/>
    </source>
</evidence>
<evidence type="ECO:0000256" key="3">
    <source>
        <dbReference type="ARBA" id="ARBA00022475"/>
    </source>
</evidence>
<feature type="transmembrane region" description="Helical" evidence="12">
    <location>
        <begin position="157"/>
        <end position="182"/>
    </location>
</feature>
<dbReference type="OrthoDB" id="9806127at2"/>
<dbReference type="RefSeq" id="WP_155346777.1">
    <property type="nucleotide sequence ID" value="NZ_BAAAHM010000015.1"/>
</dbReference>
<feature type="transmembrane region" description="Helical" evidence="12">
    <location>
        <begin position="188"/>
        <end position="209"/>
    </location>
</feature>
<dbReference type="GO" id="GO:0016887">
    <property type="term" value="F:ATP hydrolysis activity"/>
    <property type="evidence" value="ECO:0007669"/>
    <property type="project" value="InterPro"/>
</dbReference>
<dbReference type="InterPro" id="IPR017871">
    <property type="entry name" value="ABC_transporter-like_CS"/>
</dbReference>
<keyword evidence="9 12" id="KW-0472">Membrane</keyword>
<dbReference type="Proteomes" id="UP000377595">
    <property type="component" value="Unassembled WGS sequence"/>
</dbReference>
<evidence type="ECO:0000256" key="6">
    <source>
        <dbReference type="ARBA" id="ARBA00022741"/>
    </source>
</evidence>
<keyword evidence="3" id="KW-1003">Cell membrane</keyword>
<keyword evidence="6" id="KW-0547">Nucleotide-binding</keyword>
<dbReference type="PANTHER" id="PTHR43394">
    <property type="entry name" value="ATP-DEPENDENT PERMEASE MDL1, MITOCHONDRIAL"/>
    <property type="match status" value="1"/>
</dbReference>
<dbReference type="GO" id="GO:0090374">
    <property type="term" value="P:oligopeptide export from mitochondrion"/>
    <property type="evidence" value="ECO:0007669"/>
    <property type="project" value="TreeGrafter"/>
</dbReference>
<dbReference type="InterPro" id="IPR003593">
    <property type="entry name" value="AAA+_ATPase"/>
</dbReference>
<dbReference type="SUPFAM" id="SSF52540">
    <property type="entry name" value="P-loop containing nucleoside triphosphate hydrolases"/>
    <property type="match status" value="1"/>
</dbReference>